<sequence length="358" mass="40028">MTAYGHHRRHTIAEPSSLGFGPPLLVTMVFMDDRLDALSMPSSGRGGVVWPRHEARPSTFLSQATFLNCPRFDTLTTALVAHAPPHWIVDIRTVCVLFRGPHKAKKDERPTVRMETTSKRRNNAKLNEIRLVIIPAAPDWGIPLIPRELWDASLRQMSITPADSQKSALYAQAMVNLVAHHRDHANKVLAPFIADEAPPHEDTTPEDPTAPQVPVSGGGGWFPFRLLSHLRPAGDSTPQTTQPIPVPAHHAQQQQQHHQLRPRRTLPNVFEGYEFPRTPSAPLPGHDNLRQYQLGSPMPVLATTTLNHRDPRPSHAVQHLGRAHQAHHRYQSMTGLDPRDDPSAPRTGSWGSWFKWSP</sequence>
<dbReference type="RefSeq" id="XP_069212850.1">
    <property type="nucleotide sequence ID" value="XM_069349306.1"/>
</dbReference>
<dbReference type="EMBL" id="JBBXJM010000001">
    <property type="protein sequence ID" value="KAL1412906.1"/>
    <property type="molecule type" value="Genomic_DNA"/>
</dbReference>
<feature type="region of interest" description="Disordered" evidence="1">
    <location>
        <begin position="196"/>
        <end position="215"/>
    </location>
</feature>
<comment type="caution">
    <text evidence="2">The sequence shown here is derived from an EMBL/GenBank/DDBJ whole genome shotgun (WGS) entry which is preliminary data.</text>
</comment>
<proteinExistence type="predicted"/>
<evidence type="ECO:0000256" key="1">
    <source>
        <dbReference type="SAM" id="MobiDB-lite"/>
    </source>
</evidence>
<evidence type="ECO:0000313" key="2">
    <source>
        <dbReference type="EMBL" id="KAL1412906.1"/>
    </source>
</evidence>
<feature type="compositionally biased region" description="Low complexity" evidence="1">
    <location>
        <begin position="248"/>
        <end position="257"/>
    </location>
</feature>
<gene>
    <name evidence="2" type="ORF">Q8F55_000655</name>
</gene>
<reference evidence="2 3" key="1">
    <citation type="submission" date="2023-08" db="EMBL/GenBank/DDBJ databases">
        <title>Annotated Genome Sequence of Vanrija albida AlHP1.</title>
        <authorList>
            <person name="Herzog R."/>
        </authorList>
    </citation>
    <scope>NUCLEOTIDE SEQUENCE [LARGE SCALE GENOMIC DNA]</scope>
    <source>
        <strain evidence="2 3">AlHP1</strain>
    </source>
</reference>
<protein>
    <submittedName>
        <fullName evidence="2">Uncharacterized protein</fullName>
    </submittedName>
</protein>
<evidence type="ECO:0000313" key="3">
    <source>
        <dbReference type="Proteomes" id="UP001565368"/>
    </source>
</evidence>
<dbReference type="GeneID" id="95981698"/>
<organism evidence="2 3">
    <name type="scientific">Vanrija albida</name>
    <dbReference type="NCBI Taxonomy" id="181172"/>
    <lineage>
        <taxon>Eukaryota</taxon>
        <taxon>Fungi</taxon>
        <taxon>Dikarya</taxon>
        <taxon>Basidiomycota</taxon>
        <taxon>Agaricomycotina</taxon>
        <taxon>Tremellomycetes</taxon>
        <taxon>Trichosporonales</taxon>
        <taxon>Trichosporonaceae</taxon>
        <taxon>Vanrija</taxon>
    </lineage>
</organism>
<feature type="region of interest" description="Disordered" evidence="1">
    <location>
        <begin position="230"/>
        <end position="263"/>
    </location>
</feature>
<name>A0ABR3QEV8_9TREE</name>
<dbReference type="Proteomes" id="UP001565368">
    <property type="component" value="Unassembled WGS sequence"/>
</dbReference>
<accession>A0ABR3QEV8</accession>
<feature type="region of interest" description="Disordered" evidence="1">
    <location>
        <begin position="324"/>
        <end position="358"/>
    </location>
</feature>
<keyword evidence="3" id="KW-1185">Reference proteome</keyword>